<feature type="region of interest" description="Disordered" evidence="1">
    <location>
        <begin position="189"/>
        <end position="224"/>
    </location>
</feature>
<evidence type="ECO:0000313" key="3">
    <source>
        <dbReference type="Proteomes" id="UP000799421"/>
    </source>
</evidence>
<evidence type="ECO:0000256" key="1">
    <source>
        <dbReference type="SAM" id="MobiDB-lite"/>
    </source>
</evidence>
<feature type="compositionally biased region" description="Polar residues" evidence="1">
    <location>
        <begin position="194"/>
        <end position="206"/>
    </location>
</feature>
<sequence>MNGLLEKENKELADQLKTLTESPDAEAATAYNTVKADSEAVIEERNTRINRADELRTWLRNAQDALKNYAKEKAKTVQIKQMLAEIEQFKKEKAATPGSRPDDSQLGQELKRVQQALNGQQEQLSFAVARTQALREAKQILETEIMRMTEKLDQAKVYVLDLELKSSQAEEAANAARQALCDQKEQLKIESDGKTATQSAEVESSRAQAANAQKKAAELHNRVN</sequence>
<accession>A0A6A7BUI9</accession>
<feature type="compositionally biased region" description="Basic and acidic residues" evidence="1">
    <location>
        <begin position="215"/>
        <end position="224"/>
    </location>
</feature>
<dbReference type="Proteomes" id="UP000799421">
    <property type="component" value="Unassembled WGS sequence"/>
</dbReference>
<reference evidence="2" key="1">
    <citation type="journal article" date="2020" name="Stud. Mycol.">
        <title>101 Dothideomycetes genomes: a test case for predicting lifestyles and emergence of pathogens.</title>
        <authorList>
            <person name="Haridas S."/>
            <person name="Albert R."/>
            <person name="Binder M."/>
            <person name="Bloem J."/>
            <person name="Labutti K."/>
            <person name="Salamov A."/>
            <person name="Andreopoulos B."/>
            <person name="Baker S."/>
            <person name="Barry K."/>
            <person name="Bills G."/>
            <person name="Bluhm B."/>
            <person name="Cannon C."/>
            <person name="Castanera R."/>
            <person name="Culley D."/>
            <person name="Daum C."/>
            <person name="Ezra D."/>
            <person name="Gonzalez J."/>
            <person name="Henrissat B."/>
            <person name="Kuo A."/>
            <person name="Liang C."/>
            <person name="Lipzen A."/>
            <person name="Lutzoni F."/>
            <person name="Magnuson J."/>
            <person name="Mondo S."/>
            <person name="Nolan M."/>
            <person name="Ohm R."/>
            <person name="Pangilinan J."/>
            <person name="Park H.-J."/>
            <person name="Ramirez L."/>
            <person name="Alfaro M."/>
            <person name="Sun H."/>
            <person name="Tritt A."/>
            <person name="Yoshinaga Y."/>
            <person name="Zwiers L.-H."/>
            <person name="Turgeon B."/>
            <person name="Goodwin S."/>
            <person name="Spatafora J."/>
            <person name="Crous P."/>
            <person name="Grigoriev I."/>
        </authorList>
    </citation>
    <scope>NUCLEOTIDE SEQUENCE</scope>
    <source>
        <strain evidence="2">CBS 480.64</strain>
    </source>
</reference>
<proteinExistence type="predicted"/>
<name>A0A6A7BUI9_9PEZI</name>
<dbReference type="EMBL" id="MU006000">
    <property type="protein sequence ID" value="KAF2858911.1"/>
    <property type="molecule type" value="Genomic_DNA"/>
</dbReference>
<gene>
    <name evidence="2" type="ORF">K470DRAFT_265639</name>
</gene>
<organism evidence="2 3">
    <name type="scientific">Piedraia hortae CBS 480.64</name>
    <dbReference type="NCBI Taxonomy" id="1314780"/>
    <lineage>
        <taxon>Eukaryota</taxon>
        <taxon>Fungi</taxon>
        <taxon>Dikarya</taxon>
        <taxon>Ascomycota</taxon>
        <taxon>Pezizomycotina</taxon>
        <taxon>Dothideomycetes</taxon>
        <taxon>Dothideomycetidae</taxon>
        <taxon>Capnodiales</taxon>
        <taxon>Piedraiaceae</taxon>
        <taxon>Piedraia</taxon>
    </lineage>
</organism>
<protein>
    <submittedName>
        <fullName evidence="2">Uncharacterized protein</fullName>
    </submittedName>
</protein>
<dbReference type="AlphaFoldDB" id="A0A6A7BUI9"/>
<keyword evidence="3" id="KW-1185">Reference proteome</keyword>
<evidence type="ECO:0000313" key="2">
    <source>
        <dbReference type="EMBL" id="KAF2858911.1"/>
    </source>
</evidence>